<dbReference type="RefSeq" id="WP_014801358.1">
    <property type="nucleotide sequence ID" value="NC_018020.1"/>
</dbReference>
<dbReference type="GO" id="GO:0030288">
    <property type="term" value="C:outer membrane-bounded periplasmic space"/>
    <property type="evidence" value="ECO:0007669"/>
    <property type="project" value="TreeGrafter"/>
</dbReference>
<dbReference type="OrthoDB" id="9794671at2"/>
<dbReference type="KEGG" id="tpx:Turpa_0175"/>
<accession>I4B0N0</accession>
<dbReference type="PANTHER" id="PTHR30032:SF4">
    <property type="entry name" value="AMIDASE ENHANCER"/>
    <property type="match status" value="1"/>
</dbReference>
<evidence type="ECO:0000313" key="2">
    <source>
        <dbReference type="EMBL" id="AFM10837.1"/>
    </source>
</evidence>
<dbReference type="HOGENOM" id="CLU_021203_3_3_12"/>
<keyword evidence="3" id="KW-1185">Reference proteome</keyword>
<reference evidence="2 3" key="1">
    <citation type="submission" date="2012-06" db="EMBL/GenBank/DDBJ databases">
        <title>The complete chromosome of genome of Turneriella parva DSM 21527.</title>
        <authorList>
            <consortium name="US DOE Joint Genome Institute (JGI-PGF)"/>
            <person name="Lucas S."/>
            <person name="Han J."/>
            <person name="Lapidus A."/>
            <person name="Bruce D."/>
            <person name="Goodwin L."/>
            <person name="Pitluck S."/>
            <person name="Peters L."/>
            <person name="Kyrpides N."/>
            <person name="Mavromatis K."/>
            <person name="Ivanova N."/>
            <person name="Mikhailova N."/>
            <person name="Chertkov O."/>
            <person name="Detter J.C."/>
            <person name="Tapia R."/>
            <person name="Han C."/>
            <person name="Land M."/>
            <person name="Hauser L."/>
            <person name="Markowitz V."/>
            <person name="Cheng J.-F."/>
            <person name="Hugenholtz P."/>
            <person name="Woyke T."/>
            <person name="Wu D."/>
            <person name="Gronow S."/>
            <person name="Wellnitz S."/>
            <person name="Brambilla E."/>
            <person name="Klenk H.-P."/>
            <person name="Eisen J.A."/>
        </authorList>
    </citation>
    <scope>NUCLEOTIDE SEQUENCE [LARGE SCALE GENOMIC DNA]</scope>
    <source>
        <strain evidence="3">ATCC BAA-1111 / DSM 21527 / NCTC 11395 / H</strain>
    </source>
</reference>
<dbReference type="Pfam" id="PF08486">
    <property type="entry name" value="SpoIID"/>
    <property type="match status" value="1"/>
</dbReference>
<evidence type="ECO:0000313" key="3">
    <source>
        <dbReference type="Proteomes" id="UP000006048"/>
    </source>
</evidence>
<proteinExistence type="predicted"/>
<protein>
    <submittedName>
        <fullName evidence="2">SpoIID/LytB domain protein</fullName>
    </submittedName>
</protein>
<feature type="domain" description="Sporulation stage II protein D amidase enhancer LytB N-terminal" evidence="1">
    <location>
        <begin position="122"/>
        <end position="211"/>
    </location>
</feature>
<evidence type="ECO:0000259" key="1">
    <source>
        <dbReference type="Pfam" id="PF08486"/>
    </source>
</evidence>
<sequence>MQFWADLSQKRIIFPLFLVSALVLTACSPNAKSKFSPYIYKSSSQTALPHDSNGGITVRVKLHAGEALQVKADDYTFTSGRVTRRGSGSITLAEEGMLKPKGFFVLKSKRYFGALEAKREGGGWLYVNHVPMDEYLTSVVSHEMSPNWHPEALKAQAVVARTYLLVKMKERTAKPFDVDTTTNFQVYGGVKKGDTGARNAVGETHDEVLYHGDTLAQTFFHSSCGGTLASAQEVWGKPVPYLNVQNSPYCSAAPVYKWQVKIPFSEIARRLNARGVRNVTVAERSPSKRVKTLTIATASGVKNIRADKFRTALGAIKVKSTFFGVARKGDSVILTGRGFGHGVGMCQWGAKAQADERGNSYKRILDHYFPGTSLRRLAGYSV</sequence>
<dbReference type="InterPro" id="IPR051922">
    <property type="entry name" value="Bact_Sporulation_Assoc"/>
</dbReference>
<name>I4B0N0_TURPD</name>
<dbReference type="InterPro" id="IPR013693">
    <property type="entry name" value="SpoIID/LytB_N"/>
</dbReference>
<dbReference type="STRING" id="869212.Turpa_0175"/>
<dbReference type="PANTHER" id="PTHR30032">
    <property type="entry name" value="N-ACETYLMURAMOYL-L-ALANINE AMIDASE-RELATED"/>
    <property type="match status" value="1"/>
</dbReference>
<gene>
    <name evidence="2" type="ordered locus">Turpa_0175</name>
</gene>
<dbReference type="EMBL" id="CP002959">
    <property type="protein sequence ID" value="AFM10837.1"/>
    <property type="molecule type" value="Genomic_DNA"/>
</dbReference>
<dbReference type="AlphaFoldDB" id="I4B0N0"/>
<dbReference type="Proteomes" id="UP000006048">
    <property type="component" value="Chromosome"/>
</dbReference>
<dbReference type="GO" id="GO:0030435">
    <property type="term" value="P:sporulation resulting in formation of a cellular spore"/>
    <property type="evidence" value="ECO:0007669"/>
    <property type="project" value="InterPro"/>
</dbReference>
<dbReference type="NCBIfam" id="TIGR02669">
    <property type="entry name" value="SpoIID_LytB"/>
    <property type="match status" value="1"/>
</dbReference>
<dbReference type="InterPro" id="IPR013486">
    <property type="entry name" value="SpoIID/LytB"/>
</dbReference>
<organism evidence="2 3">
    <name type="scientific">Turneriella parva (strain ATCC BAA-1111 / DSM 21527 / NCTC 11395 / H)</name>
    <name type="common">Leptospira parva</name>
    <dbReference type="NCBI Taxonomy" id="869212"/>
    <lineage>
        <taxon>Bacteria</taxon>
        <taxon>Pseudomonadati</taxon>
        <taxon>Spirochaetota</taxon>
        <taxon>Spirochaetia</taxon>
        <taxon>Leptospirales</taxon>
        <taxon>Leptospiraceae</taxon>
        <taxon>Turneriella</taxon>
    </lineage>
</organism>